<keyword evidence="1" id="KW-0614">Plasmid</keyword>
<evidence type="ECO:0000313" key="1">
    <source>
        <dbReference type="EMBL" id="QEH94817.1"/>
    </source>
</evidence>
<name>A0ABX5ZDY3_9MICO</name>
<geneLocation type="plasmid" evidence="1 2">
    <name>unnamed</name>
</geneLocation>
<reference evidence="1 2" key="1">
    <citation type="submission" date="2019-08" db="EMBL/GenBank/DDBJ databases">
        <title>Dermacoccus abyssi strain HZAU 226, whole genome Nanopore sequencing project.</title>
        <authorList>
            <person name="Guo A."/>
            <person name="Zhang X."/>
            <person name="Ruan Y."/>
            <person name="Liu W."/>
            <person name="Chen Q."/>
            <person name="Gu L."/>
        </authorList>
    </citation>
    <scope>NUCLEOTIDE SEQUENCE [LARGE SCALE GENOMIC DNA]</scope>
    <source>
        <strain evidence="1 2">HZAU 226</strain>
        <plasmid evidence="1 2">unnamed</plasmid>
    </source>
</reference>
<evidence type="ECO:0000313" key="2">
    <source>
        <dbReference type="Proteomes" id="UP000323565"/>
    </source>
</evidence>
<dbReference type="Proteomes" id="UP000323565">
    <property type="component" value="Plasmid unnamed"/>
</dbReference>
<accession>A0ABX5ZDY3</accession>
<dbReference type="EMBL" id="CP043032">
    <property type="protein sequence ID" value="QEH94817.1"/>
    <property type="molecule type" value="Genomic_DNA"/>
</dbReference>
<gene>
    <name evidence="1" type="ORF">FV141_14435</name>
</gene>
<organism evidence="1 2">
    <name type="scientific">Dermacoccus abyssi</name>
    <dbReference type="NCBI Taxonomy" id="322596"/>
    <lineage>
        <taxon>Bacteria</taxon>
        <taxon>Bacillati</taxon>
        <taxon>Actinomycetota</taxon>
        <taxon>Actinomycetes</taxon>
        <taxon>Micrococcales</taxon>
        <taxon>Dermacoccaceae</taxon>
        <taxon>Dermacoccus</taxon>
    </lineage>
</organism>
<protein>
    <recommendedName>
        <fullName evidence="3">Centromere-binding protein ParB C-terminal domain-containing protein</fullName>
    </recommendedName>
</protein>
<sequence length="162" mass="18081">MSEQRNEGIDQVRVRADVARATTKSTEISFHLPEALVQQARAAYLTERRSTPTSPRSMAAWVSEALIMFSELSPQGRQAEADAAPTYDTSDKRARPYRLRDEAVAAMDRARGADIAQGTNWNRTSFCTAALRVAIERTRARAGQLDEVTESLRRYPDAHTPD</sequence>
<keyword evidence="2" id="KW-1185">Reference proteome</keyword>
<evidence type="ECO:0008006" key="3">
    <source>
        <dbReference type="Google" id="ProtNLM"/>
    </source>
</evidence>
<proteinExistence type="predicted"/>